<keyword evidence="4" id="KW-0547">Nucleotide-binding</keyword>
<dbReference type="PROSITE" id="PS50109">
    <property type="entry name" value="HIS_KIN"/>
    <property type="match status" value="1"/>
</dbReference>
<reference evidence="4" key="1">
    <citation type="submission" date="2022-10" db="EMBL/GenBank/DDBJ databases">
        <title>Catenovulum adriacola sp. nov. isolated in the Harbour of Susak.</title>
        <authorList>
            <person name="Schoch T."/>
            <person name="Reich S.J."/>
            <person name="Stoeferle S."/>
            <person name="Flaiz M."/>
            <person name="Kazda M."/>
            <person name="Riedel C.U."/>
            <person name="Duerre P."/>
        </authorList>
    </citation>
    <scope>NUCLEOTIDE SEQUENCE</scope>
    <source>
        <strain evidence="4">TS8</strain>
    </source>
</reference>
<dbReference type="InterPro" id="IPR036890">
    <property type="entry name" value="HATPase_C_sf"/>
</dbReference>
<evidence type="ECO:0000313" key="4">
    <source>
        <dbReference type="EMBL" id="WAJ70314.1"/>
    </source>
</evidence>
<feature type="transmembrane region" description="Helical" evidence="2">
    <location>
        <begin position="261"/>
        <end position="282"/>
    </location>
</feature>
<dbReference type="InterPro" id="IPR005467">
    <property type="entry name" value="His_kinase_dom"/>
</dbReference>
<keyword evidence="2" id="KW-1133">Transmembrane helix</keyword>
<dbReference type="GO" id="GO:0005524">
    <property type="term" value="F:ATP binding"/>
    <property type="evidence" value="ECO:0007669"/>
    <property type="project" value="UniProtKB-KW"/>
</dbReference>
<dbReference type="SUPFAM" id="SSF55874">
    <property type="entry name" value="ATPase domain of HSP90 chaperone/DNA topoisomerase II/histidine kinase"/>
    <property type="match status" value="1"/>
</dbReference>
<keyword evidence="2" id="KW-0812">Transmembrane</keyword>
<accession>A0ABY7ALG9</accession>
<feature type="region of interest" description="Disordered" evidence="1">
    <location>
        <begin position="550"/>
        <end position="586"/>
    </location>
</feature>
<feature type="compositionally biased region" description="Polar residues" evidence="1">
    <location>
        <begin position="550"/>
        <end position="578"/>
    </location>
</feature>
<evidence type="ECO:0000259" key="3">
    <source>
        <dbReference type="PROSITE" id="PS50109"/>
    </source>
</evidence>
<dbReference type="SMART" id="SM00387">
    <property type="entry name" value="HATPase_c"/>
    <property type="match status" value="1"/>
</dbReference>
<feature type="domain" description="Histidine kinase" evidence="3">
    <location>
        <begin position="351"/>
        <end position="553"/>
    </location>
</feature>
<dbReference type="Gene3D" id="3.30.565.10">
    <property type="entry name" value="Histidine kinase-like ATPase, C-terminal domain"/>
    <property type="match status" value="1"/>
</dbReference>
<dbReference type="Pfam" id="PF02518">
    <property type="entry name" value="HATPase_c"/>
    <property type="match status" value="1"/>
</dbReference>
<protein>
    <submittedName>
        <fullName evidence="4">ATP-binding protein</fullName>
    </submittedName>
</protein>
<dbReference type="InterPro" id="IPR003594">
    <property type="entry name" value="HATPase_dom"/>
</dbReference>
<sequence length="586" mass="65677">MKINKFPSWVIVVVCLFIGLATSFKAKQNIENLEHQLWLNSAEPDSHAFLTKATQLLNPKVNLLTQFSSIISAQPQLQAAQYDELAQASLKNHSQLDEVSLGYYLIDSQRLSHKWSFGTANAFQQNDALKAELLNLYRLSKSHQGQVILQPKQAPNNKPQSLIAAINFEHQTNEYFLFSVIDTAAINFALNHLHKPNKLAFNLTLTNKTKPILNWDFNQFTTTNLLTEKSLTIIPNYHWHLQTQVLSNYNHGPNLAKANKVFAAGIIFSCLIACLIGFLAWLRHLANEQTAQTELKLEALHAQLNTCLDNFKRSAKQAVYSQLAPKAISTIPPYVSNVIKICSSLEEKGINLKRNIKDKKATLGQIVAYIDNSVLTTRRSAENMIKAGESLYNLDHIKQDLEQDSIRQVHLQTHIEALIATYKPAHKNVNFIMTVGQDLMVETYPGSLTHLLTILLNNSLEHGFKNRTDNVLMVEASFNKRKGLINIRVEDNGLGIDAEILQAIDDNTDHPQLVGIGLALAKQLAEEKFNGTFNIKSKIDRYTRITLNFPQQVNAPTKEATQQTENAPTDNQESSSSPKGEALSAE</sequence>
<organism evidence="4 5">
    <name type="scientific">Catenovulum adriaticum</name>
    <dbReference type="NCBI Taxonomy" id="2984846"/>
    <lineage>
        <taxon>Bacteria</taxon>
        <taxon>Pseudomonadati</taxon>
        <taxon>Pseudomonadota</taxon>
        <taxon>Gammaproteobacteria</taxon>
        <taxon>Alteromonadales</taxon>
        <taxon>Alteromonadaceae</taxon>
        <taxon>Catenovulum</taxon>
    </lineage>
</organism>
<keyword evidence="2" id="KW-0472">Membrane</keyword>
<keyword evidence="5" id="KW-1185">Reference proteome</keyword>
<evidence type="ECO:0000256" key="2">
    <source>
        <dbReference type="SAM" id="Phobius"/>
    </source>
</evidence>
<name>A0ABY7ALG9_9ALTE</name>
<dbReference type="EMBL" id="CP109965">
    <property type="protein sequence ID" value="WAJ70314.1"/>
    <property type="molecule type" value="Genomic_DNA"/>
</dbReference>
<evidence type="ECO:0000313" key="5">
    <source>
        <dbReference type="Proteomes" id="UP001163726"/>
    </source>
</evidence>
<keyword evidence="4" id="KW-0067">ATP-binding</keyword>
<dbReference type="Proteomes" id="UP001163726">
    <property type="component" value="Chromosome"/>
</dbReference>
<proteinExistence type="predicted"/>
<evidence type="ECO:0000256" key="1">
    <source>
        <dbReference type="SAM" id="MobiDB-lite"/>
    </source>
</evidence>
<dbReference type="RefSeq" id="WP_268074616.1">
    <property type="nucleotide sequence ID" value="NZ_CP109965.1"/>
</dbReference>
<gene>
    <name evidence="4" type="ORF">OLW01_00420</name>
</gene>